<dbReference type="SUPFAM" id="SSF51735">
    <property type="entry name" value="NAD(P)-binding Rossmann-fold domains"/>
    <property type="match status" value="1"/>
</dbReference>
<dbReference type="PANTHER" id="PTHR43477:SF4">
    <property type="entry name" value="DEHYDROGENASE_REDUCTASE SDR FAMILY MEMBER 6"/>
    <property type="match status" value="1"/>
</dbReference>
<organism evidence="4 5">
    <name type="scientific">Pseudoxanthomonas broegbernensis</name>
    <dbReference type="NCBI Taxonomy" id="83619"/>
    <lineage>
        <taxon>Bacteria</taxon>
        <taxon>Pseudomonadati</taxon>
        <taxon>Pseudomonadota</taxon>
        <taxon>Gammaproteobacteria</taxon>
        <taxon>Lysobacterales</taxon>
        <taxon>Lysobacteraceae</taxon>
        <taxon>Pseudoxanthomonas</taxon>
    </lineage>
</organism>
<dbReference type="InterPro" id="IPR002347">
    <property type="entry name" value="SDR_fam"/>
</dbReference>
<dbReference type="GO" id="GO:0016491">
    <property type="term" value="F:oxidoreductase activity"/>
    <property type="evidence" value="ECO:0007669"/>
    <property type="project" value="UniProtKB-KW"/>
</dbReference>
<dbReference type="PRINTS" id="PR00081">
    <property type="entry name" value="GDHRDH"/>
</dbReference>
<dbReference type="InterPro" id="IPR036291">
    <property type="entry name" value="NAD(P)-bd_dom_sf"/>
</dbReference>
<dbReference type="RefSeq" id="WP_162309454.1">
    <property type="nucleotide sequence ID" value="NZ_JACHGU010000003.1"/>
</dbReference>
<keyword evidence="5" id="KW-1185">Reference proteome</keyword>
<reference evidence="4 5" key="1">
    <citation type="submission" date="2017-10" db="EMBL/GenBank/DDBJ databases">
        <title>Whole genome sequencing of Pseudoxanthomonas broegbernensis DSM 12573(T).</title>
        <authorList>
            <person name="Kumar S."/>
            <person name="Bansal K."/>
            <person name="Kaur A."/>
            <person name="Patil P."/>
            <person name="Sharma S."/>
            <person name="Patil P.B."/>
        </authorList>
    </citation>
    <scope>NUCLEOTIDE SEQUENCE [LARGE SCALE GENOMIC DNA]</scope>
    <source>
        <strain evidence="4 5">DSM 12573</strain>
    </source>
</reference>
<dbReference type="FunFam" id="3.40.50.720:FF:000084">
    <property type="entry name" value="Short-chain dehydrogenase reductase"/>
    <property type="match status" value="1"/>
</dbReference>
<evidence type="ECO:0000256" key="3">
    <source>
        <dbReference type="ARBA" id="ARBA00023027"/>
    </source>
</evidence>
<name>A0A7V8K8A8_9GAMM</name>
<dbReference type="PROSITE" id="PS00061">
    <property type="entry name" value="ADH_SHORT"/>
    <property type="match status" value="1"/>
</dbReference>
<evidence type="ECO:0000256" key="2">
    <source>
        <dbReference type="ARBA" id="ARBA00023002"/>
    </source>
</evidence>
<dbReference type="InterPro" id="IPR051122">
    <property type="entry name" value="SDR_DHRS6-like"/>
</dbReference>
<dbReference type="Pfam" id="PF13561">
    <property type="entry name" value="adh_short_C2"/>
    <property type="match status" value="1"/>
</dbReference>
<sequence length="248" mass="25499">MSGRLWDKSVLITAAGAGIGRASALACAAEGARVLAADIDTAALASLRDERPAIATAVLDVTDAAAIAALAAAHPHVDVLFNCAGYVHQGGILECGEDAWRRTFDINVDAMYRLCRALLPGMVARGSGSIVNMSSVASSIKGVANRFAYGASKAAVIGLTKAIAADHVGDGVRCNAICPGTVRTPSLAARVAALGGDEDAVWRAFAQRQPMGRLGRPEEIAALLVYLASDESAFTTGQIHVVDGGWTN</sequence>
<comment type="similarity">
    <text evidence="1">Belongs to the short-chain dehydrogenases/reductases (SDR) family.</text>
</comment>
<dbReference type="Proteomes" id="UP000462066">
    <property type="component" value="Unassembled WGS sequence"/>
</dbReference>
<keyword evidence="2" id="KW-0560">Oxidoreductase</keyword>
<dbReference type="InterPro" id="IPR020904">
    <property type="entry name" value="Sc_DH/Rdtase_CS"/>
</dbReference>
<evidence type="ECO:0000313" key="4">
    <source>
        <dbReference type="EMBL" id="KAF1687906.1"/>
    </source>
</evidence>
<comment type="caution">
    <text evidence="4">The sequence shown here is derived from an EMBL/GenBank/DDBJ whole genome shotgun (WGS) entry which is preliminary data.</text>
</comment>
<accession>A0A7V8K8A8</accession>
<keyword evidence="3" id="KW-0520">NAD</keyword>
<protein>
    <submittedName>
        <fullName evidence="4">NAD(P)-dependent oxidoreductase</fullName>
    </submittedName>
</protein>
<proteinExistence type="inferred from homology"/>
<dbReference type="PANTHER" id="PTHR43477">
    <property type="entry name" value="DIHYDROANTICAPSIN 7-DEHYDROGENASE"/>
    <property type="match status" value="1"/>
</dbReference>
<dbReference type="EMBL" id="MWIP01000001">
    <property type="protein sequence ID" value="KAF1687906.1"/>
    <property type="molecule type" value="Genomic_DNA"/>
</dbReference>
<evidence type="ECO:0000313" key="5">
    <source>
        <dbReference type="Proteomes" id="UP000462066"/>
    </source>
</evidence>
<dbReference type="Gene3D" id="3.40.50.720">
    <property type="entry name" value="NAD(P)-binding Rossmann-like Domain"/>
    <property type="match status" value="1"/>
</dbReference>
<dbReference type="PRINTS" id="PR00080">
    <property type="entry name" value="SDRFAMILY"/>
</dbReference>
<evidence type="ECO:0000256" key="1">
    <source>
        <dbReference type="ARBA" id="ARBA00006484"/>
    </source>
</evidence>
<dbReference type="AlphaFoldDB" id="A0A7V8K8A8"/>
<gene>
    <name evidence="4" type="ORF">B1992_00205</name>
</gene>